<feature type="binding site" evidence="5">
    <location>
        <position position="103"/>
    </location>
    <ligand>
        <name>FAD</name>
        <dbReference type="ChEBI" id="CHEBI:57692"/>
    </ligand>
</feature>
<accession>A0ABS8PCT8</accession>
<name>A0ABS8PCT8_9PSEU</name>
<dbReference type="Proteomes" id="UP001199469">
    <property type="component" value="Unassembled WGS sequence"/>
</dbReference>
<dbReference type="Gene3D" id="3.50.50.60">
    <property type="entry name" value="FAD/NAD(P)-binding domain"/>
    <property type="match status" value="1"/>
</dbReference>
<evidence type="ECO:0000256" key="5">
    <source>
        <dbReference type="HAMAP-Rule" id="MF_00845"/>
    </source>
</evidence>
<dbReference type="PANTHER" id="PTHR46972:SF1">
    <property type="entry name" value="FAD DEPENDENT OXIDOREDUCTASE DOMAIN-CONTAINING PROTEIN"/>
    <property type="match status" value="1"/>
</dbReference>
<feature type="domain" description="FAD-binding" evidence="6">
    <location>
        <begin position="283"/>
        <end position="319"/>
    </location>
</feature>
<evidence type="ECO:0000256" key="3">
    <source>
        <dbReference type="ARBA" id="ARBA00023002"/>
    </source>
</evidence>
<protein>
    <recommendedName>
        <fullName evidence="5">Flavin-dependent monooxygenase</fullName>
    </recommendedName>
    <alternativeName>
        <fullName evidence="5">TetX monooxygenase</fullName>
        <shortName evidence="5">TetX</shortName>
        <ecNumber evidence="5">1.14.13.-</ecNumber>
    </alternativeName>
</protein>
<dbReference type="EMBL" id="JAJNDB010000005">
    <property type="protein sequence ID" value="MCD2196082.1"/>
    <property type="molecule type" value="Genomic_DNA"/>
</dbReference>
<comment type="similarity">
    <text evidence="5">Belongs to the aromatic-ring hydroxylase family. TetX subfamily.</text>
</comment>
<dbReference type="HAMAP" id="MF_00845">
    <property type="entry name" value="TetX_monooxygenase"/>
    <property type="match status" value="1"/>
</dbReference>
<gene>
    <name evidence="7" type="ORF">LQ327_22170</name>
</gene>
<dbReference type="EC" id="1.14.13.-" evidence="5"/>
<dbReference type="RefSeq" id="WP_230737939.1">
    <property type="nucleotide sequence ID" value="NZ_JAJNDB010000005.1"/>
</dbReference>
<keyword evidence="8" id="KW-1185">Reference proteome</keyword>
<proteinExistence type="inferred from homology"/>
<feature type="domain" description="FAD-binding" evidence="6">
    <location>
        <begin position="3"/>
        <end position="175"/>
    </location>
</feature>
<dbReference type="InterPro" id="IPR036188">
    <property type="entry name" value="FAD/NAD-bd_sf"/>
</dbReference>
<comment type="subunit">
    <text evidence="5">Monomer.</text>
</comment>
<keyword evidence="2 5" id="KW-0274">FAD</keyword>
<dbReference type="PRINTS" id="PR00420">
    <property type="entry name" value="RNGMNOXGNASE"/>
</dbReference>
<dbReference type="Pfam" id="PF01494">
    <property type="entry name" value="FAD_binding_3"/>
    <property type="match status" value="2"/>
</dbReference>
<dbReference type="InterPro" id="IPR002938">
    <property type="entry name" value="FAD-bd"/>
</dbReference>
<comment type="caution">
    <text evidence="7">The sequence shown here is derived from an EMBL/GenBank/DDBJ whole genome shotgun (WGS) entry which is preliminary data.</text>
</comment>
<feature type="binding site" evidence="5">
    <location>
        <position position="40"/>
    </location>
    <ligand>
        <name>NADPH</name>
        <dbReference type="ChEBI" id="CHEBI:57783"/>
    </ligand>
</feature>
<evidence type="ECO:0000256" key="2">
    <source>
        <dbReference type="ARBA" id="ARBA00022827"/>
    </source>
</evidence>
<dbReference type="PANTHER" id="PTHR46972">
    <property type="entry name" value="MONOOXYGENASE ASQM-RELATED"/>
    <property type="match status" value="1"/>
</dbReference>
<dbReference type="GO" id="GO:0004497">
    <property type="term" value="F:monooxygenase activity"/>
    <property type="evidence" value="ECO:0007669"/>
    <property type="project" value="UniProtKB-KW"/>
</dbReference>
<organism evidence="7 8">
    <name type="scientific">Actinomycetospora endophytica</name>
    <dbReference type="NCBI Taxonomy" id="2291215"/>
    <lineage>
        <taxon>Bacteria</taxon>
        <taxon>Bacillati</taxon>
        <taxon>Actinomycetota</taxon>
        <taxon>Actinomycetes</taxon>
        <taxon>Pseudonocardiales</taxon>
        <taxon>Pseudonocardiaceae</taxon>
        <taxon>Actinomycetospora</taxon>
    </lineage>
</organism>
<feature type="binding site" evidence="5">
    <location>
        <position position="289"/>
    </location>
    <ligand>
        <name>FAD</name>
        <dbReference type="ChEBI" id="CHEBI:57692"/>
    </ligand>
</feature>
<evidence type="ECO:0000313" key="7">
    <source>
        <dbReference type="EMBL" id="MCD2196082.1"/>
    </source>
</evidence>
<keyword evidence="4 5" id="KW-0503">Monooxygenase</keyword>
<comment type="subcellular location">
    <subcellularLocation>
        <location evidence="5">Cytoplasm</location>
    </subcellularLocation>
</comment>
<reference evidence="7 8" key="1">
    <citation type="submission" date="2021-11" db="EMBL/GenBank/DDBJ databases">
        <title>Draft genome sequence of Actinomycetospora sp. SF1 isolated from the rhizosphere soil.</title>
        <authorList>
            <person name="Duangmal K."/>
            <person name="Chantavorakit T."/>
        </authorList>
    </citation>
    <scope>NUCLEOTIDE SEQUENCE [LARGE SCALE GENOMIC DNA]</scope>
    <source>
        <strain evidence="7 8">TBRC 5722</strain>
    </source>
</reference>
<dbReference type="InterPro" id="IPR043683">
    <property type="entry name" value="TetX_monooxygenase"/>
</dbReference>
<evidence type="ECO:0000313" key="8">
    <source>
        <dbReference type="Proteomes" id="UP001199469"/>
    </source>
</evidence>
<dbReference type="SUPFAM" id="SSF51905">
    <property type="entry name" value="FAD/NAD(P)-binding domain"/>
    <property type="match status" value="1"/>
</dbReference>
<comment type="domain">
    <text evidence="5">Consists of an N-terminal FAD-binding domain with a Rossman fold and a C-terminal substrate-binding domain.</text>
</comment>
<comment type="catalytic activity">
    <reaction evidence="5">
        <text>a tetracycline + NADPH + O2 + H(+) = an 11a-hydroxytetracycline + NADP(+) + H2O</text>
        <dbReference type="Rhea" id="RHEA:61444"/>
        <dbReference type="ChEBI" id="CHEBI:15377"/>
        <dbReference type="ChEBI" id="CHEBI:15378"/>
        <dbReference type="ChEBI" id="CHEBI:15379"/>
        <dbReference type="ChEBI" id="CHEBI:57783"/>
        <dbReference type="ChEBI" id="CHEBI:58349"/>
        <dbReference type="ChEBI" id="CHEBI:144644"/>
        <dbReference type="ChEBI" id="CHEBI:144645"/>
    </reaction>
</comment>
<evidence type="ECO:0000259" key="6">
    <source>
        <dbReference type="Pfam" id="PF01494"/>
    </source>
</evidence>
<comment type="cofactor">
    <cofactor evidence="5">
        <name>FAD</name>
        <dbReference type="ChEBI" id="CHEBI:57692"/>
    </cofactor>
</comment>
<sequence>MSTTVTVIGAGLGGLTLARVLQRHDVDVVVYDLDAGPDARPQGGMLDMHEESGQAALRAAGLYDEFRAHVLVGGEALRVLDREGRAHLVEEDDGSGGRPEVPREELRRLLLESLTPGTVRWGRKLVSVRPVGGGRHELTFADGEVVVATVLVGADGAWSRVRPLVSEAMPSYSGTALVTTRLYDVDRAHPAAAAAVGSGSLMALAPGQGILAHREPGATVEVYAAMHADEAVLASDDLRGLLLDAFSDWAPELRSLIAEADDAFVPRPVSMLPVWHSWPRTPGVTLLGDAAHLMSPFAGEGANLAMQDGAELAAALVAHGTDDPVAIEAAFTEFEAAMVPRAAEAAGESAANLEIALRADAPAGLIEVVTGHGLSVKQLSDS</sequence>
<keyword evidence="5" id="KW-0521">NADP</keyword>
<keyword evidence="5" id="KW-0963">Cytoplasm</keyword>
<feature type="binding site" evidence="5">
    <location>
        <position position="47"/>
    </location>
    <ligand>
        <name>FAD</name>
        <dbReference type="ChEBI" id="CHEBI:57692"/>
    </ligand>
</feature>
<evidence type="ECO:0000256" key="1">
    <source>
        <dbReference type="ARBA" id="ARBA00022630"/>
    </source>
</evidence>
<keyword evidence="5" id="KW-0547">Nucleotide-binding</keyword>
<keyword evidence="3 5" id="KW-0560">Oxidoreductase</keyword>
<evidence type="ECO:0000256" key="4">
    <source>
        <dbReference type="ARBA" id="ARBA00023033"/>
    </source>
</evidence>
<comment type="function">
    <text evidence="5">An FAD-requiring monooxygenase active on some tetracycline antibiotic derivatives, which leads to their inactivation. Hydroxylates carbon 11a of tetracycline and some analogs.</text>
</comment>
<keyword evidence="1 5" id="KW-0285">Flavoprotein</keyword>